<dbReference type="PANTHER" id="PTHR20941:SF1">
    <property type="entry name" value="FOLIC ACID SYNTHESIS PROTEIN FOL1"/>
    <property type="match status" value="1"/>
</dbReference>
<evidence type="ECO:0000256" key="1">
    <source>
        <dbReference type="ARBA" id="ARBA00000012"/>
    </source>
</evidence>
<comment type="catalytic activity">
    <reaction evidence="1">
        <text>(7,8-dihydropterin-6-yl)methyl diphosphate + 4-aminobenzoate = 7,8-dihydropteroate + diphosphate</text>
        <dbReference type="Rhea" id="RHEA:19949"/>
        <dbReference type="ChEBI" id="CHEBI:17836"/>
        <dbReference type="ChEBI" id="CHEBI:17839"/>
        <dbReference type="ChEBI" id="CHEBI:33019"/>
        <dbReference type="ChEBI" id="CHEBI:72950"/>
        <dbReference type="EC" id="2.5.1.15"/>
    </reaction>
</comment>
<dbReference type="RefSeq" id="WP_023950387.1">
    <property type="nucleotide sequence ID" value="NZ_AYSV01000069.1"/>
</dbReference>
<dbReference type="EC" id="2.5.1.15" evidence="4"/>
<evidence type="ECO:0000259" key="9">
    <source>
        <dbReference type="PROSITE" id="PS50972"/>
    </source>
</evidence>
<comment type="caution">
    <text evidence="10">The sequence shown here is derived from an EMBL/GenBank/DDBJ whole genome shotgun (WGS) entry which is preliminary data.</text>
</comment>
<gene>
    <name evidence="10" type="ORF">V757_05015</name>
</gene>
<evidence type="ECO:0000256" key="3">
    <source>
        <dbReference type="ARBA" id="ARBA00004763"/>
    </source>
</evidence>
<organism evidence="10 11">
    <name type="scientific">Pelistega indica</name>
    <dbReference type="NCBI Taxonomy" id="1414851"/>
    <lineage>
        <taxon>Bacteria</taxon>
        <taxon>Pseudomonadati</taxon>
        <taxon>Pseudomonadota</taxon>
        <taxon>Betaproteobacteria</taxon>
        <taxon>Burkholderiales</taxon>
        <taxon>Alcaligenaceae</taxon>
        <taxon>Pelistega</taxon>
    </lineage>
</organism>
<dbReference type="InterPro" id="IPR006390">
    <property type="entry name" value="DHP_synth_dom"/>
</dbReference>
<sequence length="283" mass="30965">MNSIFQCGRFELRFERPFIMGIVNVTPDSFSDGMQHYSTQEAIAHGLKLIEEGADILDIGGESTRPGAEPVPIDEEIRRIVPVIEGLNDCGVPLSIDTFKPEVMLAALEAGADLINDINALRGKGAIEVVQQFPNCGICIMHMHGQPKTMQVNPPDYNNDVTQAVYDFLAERIAQMEQNGIASNRIMIDPGFGFGKTVQQNYQLLAKLPLLKSLNKPILVGVSRKSMIGSVTGLDVNHRLSGSITAGLASLERGAVVLRVHDVWQTKSAVEVWKTIAQESNKK</sequence>
<evidence type="ECO:0000256" key="6">
    <source>
        <dbReference type="ARBA" id="ARBA00022723"/>
    </source>
</evidence>
<dbReference type="PROSITE" id="PS50972">
    <property type="entry name" value="PTERIN_BINDING"/>
    <property type="match status" value="1"/>
</dbReference>
<name>V8G8L8_9BURK</name>
<keyword evidence="11" id="KW-1185">Reference proteome</keyword>
<dbReference type="CDD" id="cd00739">
    <property type="entry name" value="DHPS"/>
    <property type="match status" value="1"/>
</dbReference>
<evidence type="ECO:0000313" key="11">
    <source>
        <dbReference type="Proteomes" id="UP000018766"/>
    </source>
</evidence>
<keyword evidence="6" id="KW-0479">Metal-binding</keyword>
<dbReference type="NCBIfam" id="TIGR01496">
    <property type="entry name" value="DHPS"/>
    <property type="match status" value="1"/>
</dbReference>
<dbReference type="InterPro" id="IPR011005">
    <property type="entry name" value="Dihydropteroate_synth-like_sf"/>
</dbReference>
<evidence type="ECO:0000256" key="5">
    <source>
        <dbReference type="ARBA" id="ARBA00022679"/>
    </source>
</evidence>
<accession>V8G8L8</accession>
<reference evidence="10 11" key="1">
    <citation type="submission" date="2013-11" db="EMBL/GenBank/DDBJ databases">
        <title>Genomic analysis of Pelistega sp. HM-7.</title>
        <authorList>
            <person name="Kumbhare S.V."/>
            <person name="Shetty S.A."/>
            <person name="Sharma O."/>
            <person name="Dhotre D.P."/>
        </authorList>
    </citation>
    <scope>NUCLEOTIDE SEQUENCE [LARGE SCALE GENOMIC DNA]</scope>
    <source>
        <strain evidence="10 11">HM-7</strain>
    </source>
</reference>
<dbReference type="Proteomes" id="UP000018766">
    <property type="component" value="Unassembled WGS sequence"/>
</dbReference>
<proteinExistence type="predicted"/>
<dbReference type="GO" id="GO:0046656">
    <property type="term" value="P:folic acid biosynthetic process"/>
    <property type="evidence" value="ECO:0007669"/>
    <property type="project" value="UniProtKB-KW"/>
</dbReference>
<dbReference type="AlphaFoldDB" id="V8G8L8"/>
<dbReference type="PROSITE" id="PS00793">
    <property type="entry name" value="DHPS_2"/>
    <property type="match status" value="1"/>
</dbReference>
<dbReference type="PANTHER" id="PTHR20941">
    <property type="entry name" value="FOLATE SYNTHESIS PROTEINS"/>
    <property type="match status" value="1"/>
</dbReference>
<dbReference type="Pfam" id="PF00809">
    <property type="entry name" value="Pterin_bind"/>
    <property type="match status" value="1"/>
</dbReference>
<keyword evidence="5" id="KW-0808">Transferase</keyword>
<evidence type="ECO:0000256" key="7">
    <source>
        <dbReference type="ARBA" id="ARBA00022842"/>
    </source>
</evidence>
<protein>
    <recommendedName>
        <fullName evidence="4">dihydropteroate synthase</fullName>
        <ecNumber evidence="4">2.5.1.15</ecNumber>
    </recommendedName>
</protein>
<dbReference type="GO" id="GO:0046654">
    <property type="term" value="P:tetrahydrofolate biosynthetic process"/>
    <property type="evidence" value="ECO:0007669"/>
    <property type="project" value="TreeGrafter"/>
</dbReference>
<evidence type="ECO:0000313" key="10">
    <source>
        <dbReference type="EMBL" id="ETD72303.1"/>
    </source>
</evidence>
<keyword evidence="7" id="KW-0460">Magnesium</keyword>
<comment type="pathway">
    <text evidence="3">Cofactor biosynthesis; tetrahydrofolate biosynthesis; 7,8-dihydrofolate from 2-amino-4-hydroxy-6-hydroxymethyl-7,8-dihydropteridine diphosphate and 4-aminobenzoate: step 1/2.</text>
</comment>
<dbReference type="SUPFAM" id="SSF51717">
    <property type="entry name" value="Dihydropteroate synthetase-like"/>
    <property type="match status" value="1"/>
</dbReference>
<dbReference type="GO" id="GO:0004156">
    <property type="term" value="F:dihydropteroate synthase activity"/>
    <property type="evidence" value="ECO:0007669"/>
    <property type="project" value="UniProtKB-EC"/>
</dbReference>
<dbReference type="InterPro" id="IPR045031">
    <property type="entry name" value="DHP_synth-like"/>
</dbReference>
<dbReference type="GO" id="GO:0046872">
    <property type="term" value="F:metal ion binding"/>
    <property type="evidence" value="ECO:0007669"/>
    <property type="project" value="UniProtKB-KW"/>
</dbReference>
<evidence type="ECO:0000256" key="8">
    <source>
        <dbReference type="ARBA" id="ARBA00022909"/>
    </source>
</evidence>
<comment type="cofactor">
    <cofactor evidence="2">
        <name>Mg(2+)</name>
        <dbReference type="ChEBI" id="CHEBI:18420"/>
    </cofactor>
</comment>
<dbReference type="OrthoDB" id="9811744at2"/>
<dbReference type="GO" id="GO:0005829">
    <property type="term" value="C:cytosol"/>
    <property type="evidence" value="ECO:0007669"/>
    <property type="project" value="TreeGrafter"/>
</dbReference>
<dbReference type="InterPro" id="IPR000489">
    <property type="entry name" value="Pterin-binding_dom"/>
</dbReference>
<keyword evidence="8" id="KW-0289">Folate biosynthesis</keyword>
<dbReference type="Gene3D" id="3.20.20.20">
    <property type="entry name" value="Dihydropteroate synthase-like"/>
    <property type="match status" value="1"/>
</dbReference>
<evidence type="ECO:0000256" key="2">
    <source>
        <dbReference type="ARBA" id="ARBA00001946"/>
    </source>
</evidence>
<evidence type="ECO:0000256" key="4">
    <source>
        <dbReference type="ARBA" id="ARBA00012458"/>
    </source>
</evidence>
<dbReference type="EMBL" id="AYSV01000069">
    <property type="protein sequence ID" value="ETD72303.1"/>
    <property type="molecule type" value="Genomic_DNA"/>
</dbReference>
<dbReference type="PATRIC" id="fig|1414851.3.peg.1009"/>
<feature type="domain" description="Pterin-binding" evidence="9">
    <location>
        <begin position="17"/>
        <end position="271"/>
    </location>
</feature>